<sequence>MKKLISSVLFCFLLTLSFQVFASENLFTKTTDTLKKTSQYLLISKTENINEVFISRNKKSKEQVLYLKIGFMSTDANSNTVKTAILQGNKQYGEATNPTISNVKILKGKYVDMKAETASKTATLYTLTNPEFPLHLVVEFMGESLDFELLEPGKWDIDVNLKK</sequence>
<dbReference type="AlphaFoldDB" id="A0A1G6N0Z7"/>
<dbReference type="RefSeq" id="WP_090766028.1">
    <property type="nucleotide sequence ID" value="NZ_FMZH01000002.1"/>
</dbReference>
<reference evidence="3" key="1">
    <citation type="submission" date="2016-10" db="EMBL/GenBank/DDBJ databases">
        <authorList>
            <person name="Varghese N."/>
            <person name="Submissions S."/>
        </authorList>
    </citation>
    <scope>NUCLEOTIDE SEQUENCE [LARGE SCALE GENOMIC DNA]</scope>
    <source>
        <strain evidence="3">DSM 18609</strain>
    </source>
</reference>
<keyword evidence="3" id="KW-1185">Reference proteome</keyword>
<keyword evidence="1" id="KW-0732">Signal</keyword>
<accession>A0A1G6N0Z7</accession>
<feature type="signal peptide" evidence="1">
    <location>
        <begin position="1"/>
        <end position="22"/>
    </location>
</feature>
<protein>
    <submittedName>
        <fullName evidence="2">Uncharacterized protein</fullName>
    </submittedName>
</protein>
<dbReference type="EMBL" id="FMZH01000002">
    <property type="protein sequence ID" value="SDC61519.1"/>
    <property type="molecule type" value="Genomic_DNA"/>
</dbReference>
<dbReference type="STRING" id="390242.SAMN04488024_102530"/>
<gene>
    <name evidence="2" type="ORF">SAMN04488024_102530</name>
</gene>
<organism evidence="2 3">
    <name type="scientific">Pedobacter soli</name>
    <dbReference type="NCBI Taxonomy" id="390242"/>
    <lineage>
        <taxon>Bacteria</taxon>
        <taxon>Pseudomonadati</taxon>
        <taxon>Bacteroidota</taxon>
        <taxon>Sphingobacteriia</taxon>
        <taxon>Sphingobacteriales</taxon>
        <taxon>Sphingobacteriaceae</taxon>
        <taxon>Pedobacter</taxon>
    </lineage>
</organism>
<feature type="chain" id="PRO_5011466175" evidence="1">
    <location>
        <begin position="23"/>
        <end position="163"/>
    </location>
</feature>
<proteinExistence type="predicted"/>
<evidence type="ECO:0000313" key="2">
    <source>
        <dbReference type="EMBL" id="SDC61519.1"/>
    </source>
</evidence>
<evidence type="ECO:0000313" key="3">
    <source>
        <dbReference type="Proteomes" id="UP000199455"/>
    </source>
</evidence>
<dbReference type="Proteomes" id="UP000199455">
    <property type="component" value="Unassembled WGS sequence"/>
</dbReference>
<name>A0A1G6N0Z7_9SPHI</name>
<evidence type="ECO:0000256" key="1">
    <source>
        <dbReference type="SAM" id="SignalP"/>
    </source>
</evidence>